<gene>
    <name evidence="2" type="ORF">TPC1_31835</name>
</gene>
<evidence type="ECO:0008006" key="3">
    <source>
        <dbReference type="Google" id="ProtNLM"/>
    </source>
</evidence>
<reference evidence="2" key="1">
    <citation type="submission" date="2015-07" db="EMBL/GenBank/DDBJ databases">
        <title>Adaptation to a free-living lifestyle via gene acquisitions in the diplomonad Trepomonas sp. PC1.</title>
        <authorList>
            <person name="Xu F."/>
            <person name="Jerlstrom-Hultqvist J."/>
            <person name="Kolisko M."/>
            <person name="Simpson A.G.B."/>
            <person name="Roger A.J."/>
            <person name="Svard S.G."/>
            <person name="Andersson J.O."/>
        </authorList>
    </citation>
    <scope>NUCLEOTIDE SEQUENCE</scope>
    <source>
        <strain evidence="2">PC1</strain>
    </source>
</reference>
<dbReference type="EMBL" id="GDID01007936">
    <property type="protein sequence ID" value="JAP88670.1"/>
    <property type="molecule type" value="Transcribed_RNA"/>
</dbReference>
<proteinExistence type="predicted"/>
<keyword evidence="1" id="KW-0812">Transmembrane</keyword>
<feature type="non-terminal residue" evidence="2">
    <location>
        <position position="1"/>
    </location>
</feature>
<protein>
    <recommendedName>
        <fullName evidence="3">Transmembrane protein</fullName>
    </recommendedName>
</protein>
<dbReference type="AlphaFoldDB" id="A0A146JVV6"/>
<evidence type="ECO:0000256" key="1">
    <source>
        <dbReference type="SAM" id="Phobius"/>
    </source>
</evidence>
<keyword evidence="1" id="KW-0472">Membrane</keyword>
<sequence>LQSTLNNNEYFYKNVLDPTNIDIFKYLSKQTSFDCLINLVQETCNIVNSYYAELYFDAATFNFSQQIDEDPILTLQLSNIDAANSFIKSSNNTDRIVAILINDIKLPIMYSMITTMASNISLSIDCTNYSLLSSLAFNCQTAFTNIFNSNLSKIEVNDLQLNILIKFNSSIRNGTLITPEWKMDNLTIGLIIGGIILLIIIVVVVIIVNIYHNKKQKKGRQEDDDTWGDTQKQMNQSEIVGSYSVQLGLDKEDKEEVKLKLHALKEQTTTFLKSKNVKQQKRTLSGQQIKSNRRLLTQVE</sequence>
<keyword evidence="1" id="KW-1133">Transmembrane helix</keyword>
<accession>A0A146JVV6</accession>
<feature type="transmembrane region" description="Helical" evidence="1">
    <location>
        <begin position="186"/>
        <end position="211"/>
    </location>
</feature>
<organism evidence="2">
    <name type="scientific">Trepomonas sp. PC1</name>
    <dbReference type="NCBI Taxonomy" id="1076344"/>
    <lineage>
        <taxon>Eukaryota</taxon>
        <taxon>Metamonada</taxon>
        <taxon>Diplomonadida</taxon>
        <taxon>Hexamitidae</taxon>
        <taxon>Hexamitinae</taxon>
        <taxon>Trepomonas</taxon>
    </lineage>
</organism>
<evidence type="ECO:0000313" key="2">
    <source>
        <dbReference type="EMBL" id="JAP88670.1"/>
    </source>
</evidence>
<name>A0A146JVV6_9EUKA</name>